<dbReference type="AlphaFoldDB" id="A0AAJ5MQS3"/>
<reference evidence="1" key="1">
    <citation type="submission" date="2021-08" db="EMBL/GenBank/DDBJ databases">
        <authorList>
            <person name="Yaryura P.M."/>
            <person name="Bianco M.I."/>
            <person name="Morais C."/>
            <person name="Setubal J.C."/>
        </authorList>
    </citation>
    <scope>NUCLEOTIDE SEQUENCE</scope>
    <source>
        <strain evidence="1">AP1</strain>
    </source>
</reference>
<protein>
    <submittedName>
        <fullName evidence="1">Uncharacterized protein</fullName>
    </submittedName>
</protein>
<sequence>MTVSANPTIQEAKEEFENRIFELAAPLLEKLYNAYTKIPDQTDSPDAAILLSKPPQRFGTKTSVKIGIEITSVDPHWYLAYANDTKYGATLVSEQTSRTFDQGIVDDNPTKKVDVPIPQDFIYNGVIGKAKKYESYMSRSKFDEVILICFSDVIWTRNEIFKYGLSAWTNYLLSQARFPFDKVIFVSPRDYDPAPVQIYDKKTNKNKRPSPYKYPDATITCIQGQPLLTGQSYNLDEKFSGSPLISPRPTPPK</sequence>
<proteinExistence type="predicted"/>
<dbReference type="RefSeq" id="WP_123902479.1">
    <property type="nucleotide sequence ID" value="NZ_CP009365.1"/>
</dbReference>
<evidence type="ECO:0000313" key="2">
    <source>
        <dbReference type="Proteomes" id="UP001209279"/>
    </source>
</evidence>
<evidence type="ECO:0000313" key="1">
    <source>
        <dbReference type="EMBL" id="UXZ47374.1"/>
    </source>
</evidence>
<gene>
    <name evidence="1" type="ORF">K7K07_10350</name>
</gene>
<dbReference type="EMBL" id="CP083803">
    <property type="protein sequence ID" value="UXZ47374.1"/>
    <property type="molecule type" value="Genomic_DNA"/>
</dbReference>
<dbReference type="Proteomes" id="UP001209279">
    <property type="component" value="Chromosome"/>
</dbReference>
<name>A0AAJ5MQS3_9PSED</name>
<organism evidence="1 2">
    <name type="scientific">Pseudomonas soli</name>
    <dbReference type="NCBI Taxonomy" id="1306993"/>
    <lineage>
        <taxon>Bacteria</taxon>
        <taxon>Pseudomonadati</taxon>
        <taxon>Pseudomonadota</taxon>
        <taxon>Gammaproteobacteria</taxon>
        <taxon>Pseudomonadales</taxon>
        <taxon>Pseudomonadaceae</taxon>
        <taxon>Pseudomonas</taxon>
    </lineage>
</organism>
<accession>A0AAJ5MQS3</accession>